<organism evidence="1 2">
    <name type="scientific">Aspergillus pseudocaelatus</name>
    <dbReference type="NCBI Taxonomy" id="1825620"/>
    <lineage>
        <taxon>Eukaryota</taxon>
        <taxon>Fungi</taxon>
        <taxon>Dikarya</taxon>
        <taxon>Ascomycota</taxon>
        <taxon>Pezizomycotina</taxon>
        <taxon>Eurotiomycetes</taxon>
        <taxon>Eurotiomycetidae</taxon>
        <taxon>Eurotiales</taxon>
        <taxon>Aspergillaceae</taxon>
        <taxon>Aspergillus</taxon>
        <taxon>Aspergillus subgen. Circumdati</taxon>
    </lineage>
</organism>
<sequence>MPSSMDGLSYLCTSRGLLLGTRVQLHAMNSVIDENDIRPILDEKVFSLFKVREAYEYLEQPKHFSKVVVRVC</sequence>
<dbReference type="Pfam" id="PF13602">
    <property type="entry name" value="ADH_zinc_N_2"/>
    <property type="match status" value="1"/>
</dbReference>
<accession>A0ABQ6WSS5</accession>
<reference evidence="1 2" key="1">
    <citation type="submission" date="2019-04" db="EMBL/GenBank/DDBJ databases">
        <authorList>
            <consortium name="DOE Joint Genome Institute"/>
            <person name="Mondo S."/>
            <person name="Kjaerbolling I."/>
            <person name="Vesth T."/>
            <person name="Frisvad J.C."/>
            <person name="Nybo J.L."/>
            <person name="Theobald S."/>
            <person name="Kildgaard S."/>
            <person name="Isbrandt T."/>
            <person name="Kuo A."/>
            <person name="Sato A."/>
            <person name="Lyhne E.K."/>
            <person name="Kogle M.E."/>
            <person name="Wiebenga A."/>
            <person name="Kun R.S."/>
            <person name="Lubbers R.J."/>
            <person name="Makela M.R."/>
            <person name="Barry K."/>
            <person name="Chovatia M."/>
            <person name="Clum A."/>
            <person name="Daum C."/>
            <person name="Haridas S."/>
            <person name="He G."/>
            <person name="LaButti K."/>
            <person name="Lipzen A."/>
            <person name="Riley R."/>
            <person name="Salamov A."/>
            <person name="Simmons B.A."/>
            <person name="Magnuson J.K."/>
            <person name="Henrissat B."/>
            <person name="Mortensen U.H."/>
            <person name="Larsen T.O."/>
            <person name="Devries R.P."/>
            <person name="Grigoriev I.V."/>
            <person name="Machida M."/>
            <person name="Baker S.E."/>
            <person name="Andersen M.R."/>
            <person name="Cantor M.N."/>
            <person name="Hua S.X."/>
        </authorList>
    </citation>
    <scope>NUCLEOTIDE SEQUENCE [LARGE SCALE GENOMIC DNA]</scope>
    <source>
        <strain evidence="1 2">CBS 117616</strain>
    </source>
</reference>
<dbReference type="Gene3D" id="3.90.180.10">
    <property type="entry name" value="Medium-chain alcohol dehydrogenases, catalytic domain"/>
    <property type="match status" value="1"/>
</dbReference>
<dbReference type="EMBL" id="ML735711">
    <property type="protein sequence ID" value="KAE8420160.1"/>
    <property type="molecule type" value="Genomic_DNA"/>
</dbReference>
<keyword evidence="2" id="KW-1185">Reference proteome</keyword>
<dbReference type="PANTHER" id="PTHR45033">
    <property type="match status" value="1"/>
</dbReference>
<evidence type="ECO:0000313" key="2">
    <source>
        <dbReference type="Proteomes" id="UP000325395"/>
    </source>
</evidence>
<dbReference type="InterPro" id="IPR052711">
    <property type="entry name" value="Zinc_ADH-like"/>
</dbReference>
<dbReference type="PANTHER" id="PTHR45033:SF2">
    <property type="entry name" value="ZINC-TYPE ALCOHOL DEHYDROGENASE-LIKE PROTEIN C1773.06C"/>
    <property type="match status" value="1"/>
</dbReference>
<protein>
    <recommendedName>
        <fullName evidence="3">Alcohol dehydrogenase-like C-terminal domain-containing protein</fullName>
    </recommendedName>
</protein>
<evidence type="ECO:0008006" key="3">
    <source>
        <dbReference type="Google" id="ProtNLM"/>
    </source>
</evidence>
<proteinExistence type="predicted"/>
<evidence type="ECO:0000313" key="1">
    <source>
        <dbReference type="EMBL" id="KAE8420160.1"/>
    </source>
</evidence>
<dbReference type="Proteomes" id="UP000325395">
    <property type="component" value="Unassembled WGS sequence"/>
</dbReference>
<gene>
    <name evidence="1" type="ORF">BDV36DRAFT_250173</name>
</gene>
<name>A0ABQ6WSS5_9EURO</name>